<evidence type="ECO:0000259" key="3">
    <source>
        <dbReference type="PROSITE" id="PS51186"/>
    </source>
</evidence>
<evidence type="ECO:0000256" key="2">
    <source>
        <dbReference type="ARBA" id="ARBA00023315"/>
    </source>
</evidence>
<dbReference type="eggNOG" id="arCOG00844">
    <property type="taxonomic scope" value="Archaea"/>
</dbReference>
<dbReference type="GO" id="GO:0016747">
    <property type="term" value="F:acyltransferase activity, transferring groups other than amino-acyl groups"/>
    <property type="evidence" value="ECO:0007669"/>
    <property type="project" value="InterPro"/>
</dbReference>
<evidence type="ECO:0000313" key="4">
    <source>
        <dbReference type="EMBL" id="AAV46766.1"/>
    </source>
</evidence>
<dbReference type="KEGG" id="hma:rrnAC1887"/>
<feature type="domain" description="N-acetyltransferase" evidence="3">
    <location>
        <begin position="14"/>
        <end position="174"/>
    </location>
</feature>
<evidence type="ECO:0000313" key="5">
    <source>
        <dbReference type="Proteomes" id="UP000001169"/>
    </source>
</evidence>
<dbReference type="SMR" id="Q5V137"/>
<dbReference type="EnsemblBacteria" id="AAV46766">
    <property type="protein sequence ID" value="AAV46766"/>
    <property type="gene ID" value="rrnAC1887"/>
</dbReference>
<dbReference type="PaxDb" id="272569-rrnAC1887"/>
<dbReference type="AlphaFoldDB" id="Q5V137"/>
<sequence length="174" mass="19664">MMSRVTCSHMSFQTAIRPAESVDIADIRRVARATWHTVYDDILGAETVEEHLKEGYTPPLLEQMIELDEVGLFVSTADDDVVAYMSCGMTDATGFGDLDLYVHPDYWGEGIGTELLHRGEQHLHDLSVRKIRDEVLAENEVGNAFYRAHFEKVGQRTAKVGGQEHPVNVYERRL</sequence>
<protein>
    <submittedName>
        <fullName evidence="4">Acetyltransferase</fullName>
    </submittedName>
</protein>
<proteinExistence type="predicted"/>
<dbReference type="PROSITE" id="PS51186">
    <property type="entry name" value="GNAT"/>
    <property type="match status" value="1"/>
</dbReference>
<dbReference type="STRING" id="272569.rrnAC1887"/>
<dbReference type="SUPFAM" id="SSF55729">
    <property type="entry name" value="Acyl-CoA N-acyltransferases (Nat)"/>
    <property type="match status" value="1"/>
</dbReference>
<evidence type="ECO:0000256" key="1">
    <source>
        <dbReference type="ARBA" id="ARBA00022679"/>
    </source>
</evidence>
<dbReference type="PATRIC" id="fig|272569.17.peg.2550"/>
<dbReference type="EMBL" id="AY596297">
    <property type="protein sequence ID" value="AAV46766.1"/>
    <property type="molecule type" value="Genomic_DNA"/>
</dbReference>
<dbReference type="PANTHER" id="PTHR43877">
    <property type="entry name" value="AMINOALKYLPHOSPHONATE N-ACETYLTRANSFERASE-RELATED-RELATED"/>
    <property type="match status" value="1"/>
</dbReference>
<dbReference type="DNASU" id="3127817"/>
<dbReference type="InterPro" id="IPR050832">
    <property type="entry name" value="Bact_Acetyltransf"/>
</dbReference>
<gene>
    <name evidence="4" type="primary">hat5</name>
    <name evidence="4" type="ordered locus">rrnAC1887</name>
</gene>
<dbReference type="Gene3D" id="3.40.630.30">
    <property type="match status" value="1"/>
</dbReference>
<keyword evidence="2" id="KW-0012">Acyltransferase</keyword>
<dbReference type="InterPro" id="IPR000182">
    <property type="entry name" value="GNAT_dom"/>
</dbReference>
<reference evidence="4 5" key="1">
    <citation type="journal article" date="2004" name="Genome Res.">
        <title>Genome sequence of Haloarcula marismortui: a halophilic archaeon from the Dead Sea.</title>
        <authorList>
            <person name="Baliga N.S."/>
            <person name="Bonneau R."/>
            <person name="Facciotti M.T."/>
            <person name="Pan M."/>
            <person name="Glusman G."/>
            <person name="Deutsch E.W."/>
            <person name="Shannon P."/>
            <person name="Chiu Y."/>
            <person name="Weng R.S."/>
            <person name="Gan R.R."/>
            <person name="Hung P."/>
            <person name="Date S.V."/>
            <person name="Marcotte E."/>
            <person name="Hood L."/>
            <person name="Ng W.V."/>
        </authorList>
    </citation>
    <scope>NUCLEOTIDE SEQUENCE [LARGE SCALE GENOMIC DNA]</scope>
    <source>
        <strain evidence="5">ATCC 43049 / DSM 3752 / JCM 8966 / VKM B-1809</strain>
    </source>
</reference>
<keyword evidence="5" id="KW-1185">Reference proteome</keyword>
<organism evidence="4 5">
    <name type="scientific">Haloarcula marismortui (strain ATCC 43049 / DSM 3752 / JCM 8966 / VKM B-1809)</name>
    <name type="common">Halobacterium marismortui</name>
    <dbReference type="NCBI Taxonomy" id="272569"/>
    <lineage>
        <taxon>Archaea</taxon>
        <taxon>Methanobacteriati</taxon>
        <taxon>Methanobacteriota</taxon>
        <taxon>Stenosarchaea group</taxon>
        <taxon>Halobacteria</taxon>
        <taxon>Halobacteriales</taxon>
        <taxon>Haloarculaceae</taxon>
        <taxon>Haloarcula</taxon>
    </lineage>
</organism>
<accession>Q5V137</accession>
<name>Q5V137_HALMA</name>
<dbReference type="InterPro" id="IPR016181">
    <property type="entry name" value="Acyl_CoA_acyltransferase"/>
</dbReference>
<dbReference type="Proteomes" id="UP000001169">
    <property type="component" value="Chromosome I"/>
</dbReference>
<dbReference type="HOGENOM" id="CLU_013985_18_3_2"/>
<dbReference type="Pfam" id="PF00583">
    <property type="entry name" value="Acetyltransf_1"/>
    <property type="match status" value="1"/>
</dbReference>
<keyword evidence="1" id="KW-0808">Transferase</keyword>
<dbReference type="CDD" id="cd04301">
    <property type="entry name" value="NAT_SF"/>
    <property type="match status" value="1"/>
</dbReference>